<dbReference type="InterPro" id="IPR027275">
    <property type="entry name" value="PRC-brl_dom"/>
</dbReference>
<feature type="chain" id="PRO_5045721153" evidence="1">
    <location>
        <begin position="21"/>
        <end position="296"/>
    </location>
</feature>
<evidence type="ECO:0000259" key="2">
    <source>
        <dbReference type="Pfam" id="PF05239"/>
    </source>
</evidence>
<dbReference type="Gene3D" id="2.30.30.240">
    <property type="entry name" value="PRC-barrel domain"/>
    <property type="match status" value="2"/>
</dbReference>
<dbReference type="InterPro" id="IPR011033">
    <property type="entry name" value="PRC_barrel-like_sf"/>
</dbReference>
<dbReference type="Proteomes" id="UP001652564">
    <property type="component" value="Unassembled WGS sequence"/>
</dbReference>
<evidence type="ECO:0000313" key="4">
    <source>
        <dbReference type="Proteomes" id="UP001652564"/>
    </source>
</evidence>
<proteinExistence type="predicted"/>
<gene>
    <name evidence="3" type="ORF">OEZ71_10120</name>
</gene>
<name>A0ABT2ZNE2_9RHOB</name>
<dbReference type="Pfam" id="PF05239">
    <property type="entry name" value="PRC"/>
    <property type="match status" value="2"/>
</dbReference>
<dbReference type="EMBL" id="JAOWKZ010000002">
    <property type="protein sequence ID" value="MCV2872649.1"/>
    <property type="molecule type" value="Genomic_DNA"/>
</dbReference>
<feature type="domain" description="PRC-barrel" evidence="2">
    <location>
        <begin position="36"/>
        <end position="111"/>
    </location>
</feature>
<evidence type="ECO:0000313" key="3">
    <source>
        <dbReference type="EMBL" id="MCV2872649.1"/>
    </source>
</evidence>
<keyword evidence="1" id="KW-0732">Signal</keyword>
<keyword evidence="4" id="KW-1185">Reference proteome</keyword>
<evidence type="ECO:0000256" key="1">
    <source>
        <dbReference type="SAM" id="SignalP"/>
    </source>
</evidence>
<dbReference type="SUPFAM" id="SSF50346">
    <property type="entry name" value="PRC-barrel domain"/>
    <property type="match status" value="2"/>
</dbReference>
<dbReference type="PANTHER" id="PTHR36505:SF1">
    <property type="entry name" value="BLR1072 PROTEIN"/>
    <property type="match status" value="1"/>
</dbReference>
<reference evidence="3 4" key="1">
    <citation type="submission" date="2022-10" db="EMBL/GenBank/DDBJ databases">
        <title>Defluviimonas sp. nov., isolated from ocean surface sediments.</title>
        <authorList>
            <person name="He W."/>
            <person name="Wang L."/>
            <person name="Zhang D.-F."/>
        </authorList>
    </citation>
    <scope>NUCLEOTIDE SEQUENCE [LARGE SCALE GENOMIC DNA]</scope>
    <source>
        <strain evidence="3 4">WL0050</strain>
    </source>
</reference>
<feature type="signal peptide" evidence="1">
    <location>
        <begin position="1"/>
        <end position="20"/>
    </location>
</feature>
<comment type="caution">
    <text evidence="3">The sequence shown here is derived from an EMBL/GenBank/DDBJ whole genome shotgun (WGS) entry which is preliminary data.</text>
</comment>
<accession>A0ABT2ZNE2</accession>
<sequence>MKKLMISAAFAALATSSAVAQDATFRTEADPMEIVASDFIGKRVYASEAAVEGDAFDGLQDGWEDIGEINDVIFSRGGSVDAVLVDIGGFLGIGERKVAVDMDALRFASDSSTADDEADYFLVMNAGRAAFEEAPEYHWGHAAMENTENAVESAAAATAEAVDNAAEATAEAVDSAAEATAEVASEAADAVTREPIMRDGYDAAAEEDLTTEMLTGATAYDANDEWIGEVSRLIINENGKITHGIVDVGGFLGIGEKPVELAMADIDILREKAGDDLRVYIPMTKEELEALPTYDK</sequence>
<protein>
    <submittedName>
        <fullName evidence="3">PRC-barrel domain-containing protein</fullName>
    </submittedName>
</protein>
<organism evidence="3 4">
    <name type="scientific">Albidovulum litorale</name>
    <dbReference type="NCBI Taxonomy" id="2984134"/>
    <lineage>
        <taxon>Bacteria</taxon>
        <taxon>Pseudomonadati</taxon>
        <taxon>Pseudomonadota</taxon>
        <taxon>Alphaproteobacteria</taxon>
        <taxon>Rhodobacterales</taxon>
        <taxon>Paracoccaceae</taxon>
        <taxon>Albidovulum</taxon>
    </lineage>
</organism>
<feature type="domain" description="PRC-barrel" evidence="2">
    <location>
        <begin position="214"/>
        <end position="273"/>
    </location>
</feature>
<dbReference type="RefSeq" id="WP_263739828.1">
    <property type="nucleotide sequence ID" value="NZ_JAOWKZ010000002.1"/>
</dbReference>
<dbReference type="PANTHER" id="PTHR36505">
    <property type="entry name" value="BLR1072 PROTEIN"/>
    <property type="match status" value="1"/>
</dbReference>